<dbReference type="Proteomes" id="UP000652761">
    <property type="component" value="Unassembled WGS sequence"/>
</dbReference>
<keyword evidence="2" id="KW-1185">Reference proteome</keyword>
<evidence type="ECO:0000313" key="1">
    <source>
        <dbReference type="EMBL" id="MQM02190.1"/>
    </source>
</evidence>
<comment type="caution">
    <text evidence="1">The sequence shown here is derived from an EMBL/GenBank/DDBJ whole genome shotgun (WGS) entry which is preliminary data.</text>
</comment>
<name>A0A843WH35_COLES</name>
<sequence length="271" mass="30011">MGDGTTFGAPGEGSRVRVVTVGIRARVYCGSCARCSWLRLLLRRVRGECDHSVFVPWWRGLWWTRWQWSSVWRTLAGKSRCSAPSRLRRICVCVPLRQRESTCWVAFSGAGLLPVEPMEGVFALLAARLLLGCSWSSSLLVLAEVRFPHNCAVNVSSCYCVDLYVEVHRLVTLCSGEVSQNRCCCSGEGFSQDYSALVSTVAVVLPQGSRMLLLLVWRVHSGGFSQNGALVVLVEVLPRSALCLFRATVVLPLWFEVCRLVGLRSGEVLPE</sequence>
<accession>A0A843WH35</accession>
<organism evidence="1 2">
    <name type="scientific">Colocasia esculenta</name>
    <name type="common">Wild taro</name>
    <name type="synonym">Arum esculentum</name>
    <dbReference type="NCBI Taxonomy" id="4460"/>
    <lineage>
        <taxon>Eukaryota</taxon>
        <taxon>Viridiplantae</taxon>
        <taxon>Streptophyta</taxon>
        <taxon>Embryophyta</taxon>
        <taxon>Tracheophyta</taxon>
        <taxon>Spermatophyta</taxon>
        <taxon>Magnoliopsida</taxon>
        <taxon>Liliopsida</taxon>
        <taxon>Araceae</taxon>
        <taxon>Aroideae</taxon>
        <taxon>Colocasieae</taxon>
        <taxon>Colocasia</taxon>
    </lineage>
</organism>
<gene>
    <name evidence="1" type="ORF">Taro_034954</name>
</gene>
<dbReference type="AlphaFoldDB" id="A0A843WH35"/>
<dbReference type="EMBL" id="NMUH01002811">
    <property type="protein sequence ID" value="MQM02190.1"/>
    <property type="molecule type" value="Genomic_DNA"/>
</dbReference>
<proteinExistence type="predicted"/>
<reference evidence="1" key="1">
    <citation type="submission" date="2017-07" db="EMBL/GenBank/DDBJ databases">
        <title>Taro Niue Genome Assembly and Annotation.</title>
        <authorList>
            <person name="Atibalentja N."/>
            <person name="Keating K."/>
            <person name="Fields C.J."/>
        </authorList>
    </citation>
    <scope>NUCLEOTIDE SEQUENCE</scope>
    <source>
        <strain evidence="1">Niue_2</strain>
        <tissue evidence="1">Leaf</tissue>
    </source>
</reference>
<evidence type="ECO:0000313" key="2">
    <source>
        <dbReference type="Proteomes" id="UP000652761"/>
    </source>
</evidence>
<protein>
    <submittedName>
        <fullName evidence="1">Uncharacterized protein</fullName>
    </submittedName>
</protein>